<gene>
    <name evidence="2" type="ORF">HPP92_012784</name>
</gene>
<dbReference type="PANTHER" id="PTHR34210:SF3">
    <property type="entry name" value="CCHC-TYPE DOMAIN-CONTAINING PROTEIN"/>
    <property type="match status" value="1"/>
</dbReference>
<dbReference type="EMBL" id="JADCNL010000006">
    <property type="protein sequence ID" value="KAG0475943.1"/>
    <property type="molecule type" value="Genomic_DNA"/>
</dbReference>
<dbReference type="OrthoDB" id="275000at2759"/>
<protein>
    <submittedName>
        <fullName evidence="2">Uncharacterized protein</fullName>
    </submittedName>
</protein>
<sequence length="360" mass="41020">MGCPSTLGANRKSADFFERVPARDKNIRALFSNKVITQIEKDVGCKIRMDEKFLFVSGKDRLILAKGVDMVHKIIQENKDKNKSPNKSEGKSEKAKSRSPDKSPVASHLRRSDSQRSRSSVGNSTQLHTKDYENNVREDLQKLSRGSSQAYPNDGAKGHPARSNSPMHSSYGGNAFSSYDGPNRNSGLHKRSGWDVGRSRTEAVFEPNSNIPIYPQTLEELEMEFKREMSELGRARDQEEDEENHKHREFVNDLRENYGKKLASMRGLHGRQWQDFLQLSVQRHQQFAMQSAYNQPAFSDYEQASRNTQYGGTSFPIDSRSRYPYPGDNYQASRPREAHGEFRGRGMMSMVPLMDDIEPC</sequence>
<feature type="region of interest" description="Disordered" evidence="1">
    <location>
        <begin position="306"/>
        <end position="335"/>
    </location>
</feature>
<proteinExistence type="predicted"/>
<organism evidence="2 3">
    <name type="scientific">Vanilla planifolia</name>
    <name type="common">Vanilla</name>
    <dbReference type="NCBI Taxonomy" id="51239"/>
    <lineage>
        <taxon>Eukaryota</taxon>
        <taxon>Viridiplantae</taxon>
        <taxon>Streptophyta</taxon>
        <taxon>Embryophyta</taxon>
        <taxon>Tracheophyta</taxon>
        <taxon>Spermatophyta</taxon>
        <taxon>Magnoliopsida</taxon>
        <taxon>Liliopsida</taxon>
        <taxon>Asparagales</taxon>
        <taxon>Orchidaceae</taxon>
        <taxon>Vanilloideae</taxon>
        <taxon>Vanilleae</taxon>
        <taxon>Vanilla</taxon>
    </lineage>
</organism>
<feature type="compositionally biased region" description="Basic and acidic residues" evidence="1">
    <location>
        <begin position="128"/>
        <end position="142"/>
    </location>
</feature>
<dbReference type="Proteomes" id="UP000636800">
    <property type="component" value="Chromosome 6"/>
</dbReference>
<dbReference type="PANTHER" id="PTHR34210">
    <property type="entry name" value="OS01G0252900 PROTEIN"/>
    <property type="match status" value="1"/>
</dbReference>
<evidence type="ECO:0000313" key="2">
    <source>
        <dbReference type="EMBL" id="KAG0475943.1"/>
    </source>
</evidence>
<feature type="region of interest" description="Disordered" evidence="1">
    <location>
        <begin position="76"/>
        <end position="195"/>
    </location>
</feature>
<evidence type="ECO:0000313" key="3">
    <source>
        <dbReference type="Proteomes" id="UP000636800"/>
    </source>
</evidence>
<comment type="caution">
    <text evidence="2">The sequence shown here is derived from an EMBL/GenBank/DDBJ whole genome shotgun (WGS) entry which is preliminary data.</text>
</comment>
<evidence type="ECO:0000256" key="1">
    <source>
        <dbReference type="SAM" id="MobiDB-lite"/>
    </source>
</evidence>
<reference evidence="2 3" key="1">
    <citation type="journal article" date="2020" name="Nat. Food">
        <title>A phased Vanilla planifolia genome enables genetic improvement of flavour and production.</title>
        <authorList>
            <person name="Hasing T."/>
            <person name="Tang H."/>
            <person name="Brym M."/>
            <person name="Khazi F."/>
            <person name="Huang T."/>
            <person name="Chambers A.H."/>
        </authorList>
    </citation>
    <scope>NUCLEOTIDE SEQUENCE [LARGE SCALE GENOMIC DNA]</scope>
    <source>
        <tissue evidence="2">Leaf</tissue>
    </source>
</reference>
<name>A0A835UW04_VANPL</name>
<accession>A0A835UW04</accession>
<dbReference type="AlphaFoldDB" id="A0A835UW04"/>
<feature type="compositionally biased region" description="Polar residues" evidence="1">
    <location>
        <begin position="162"/>
        <end position="177"/>
    </location>
</feature>
<keyword evidence="3" id="KW-1185">Reference proteome</keyword>
<feature type="compositionally biased region" description="Basic and acidic residues" evidence="1">
    <location>
        <begin position="76"/>
        <end position="101"/>
    </location>
</feature>